<keyword evidence="2" id="KW-0812">Transmembrane</keyword>
<evidence type="ECO:0000313" key="4">
    <source>
        <dbReference type="Proteomes" id="UP000076842"/>
    </source>
</evidence>
<protein>
    <submittedName>
        <fullName evidence="3">Uncharacterized protein</fullName>
    </submittedName>
</protein>
<evidence type="ECO:0000256" key="1">
    <source>
        <dbReference type="SAM" id="MobiDB-lite"/>
    </source>
</evidence>
<dbReference type="Proteomes" id="UP000076842">
    <property type="component" value="Unassembled WGS sequence"/>
</dbReference>
<feature type="region of interest" description="Disordered" evidence="1">
    <location>
        <begin position="1"/>
        <end position="32"/>
    </location>
</feature>
<feature type="transmembrane region" description="Helical" evidence="2">
    <location>
        <begin position="86"/>
        <end position="105"/>
    </location>
</feature>
<evidence type="ECO:0000313" key="3">
    <source>
        <dbReference type="EMBL" id="KZT55822.1"/>
    </source>
</evidence>
<dbReference type="AlphaFoldDB" id="A0A165EYV2"/>
<keyword evidence="4" id="KW-1185">Reference proteome</keyword>
<proteinExistence type="predicted"/>
<evidence type="ECO:0000256" key="2">
    <source>
        <dbReference type="SAM" id="Phobius"/>
    </source>
</evidence>
<keyword evidence="2" id="KW-0472">Membrane</keyword>
<feature type="compositionally biased region" description="Low complexity" evidence="1">
    <location>
        <begin position="10"/>
        <end position="32"/>
    </location>
</feature>
<organism evidence="3 4">
    <name type="scientific">Calocera cornea HHB12733</name>
    <dbReference type="NCBI Taxonomy" id="1353952"/>
    <lineage>
        <taxon>Eukaryota</taxon>
        <taxon>Fungi</taxon>
        <taxon>Dikarya</taxon>
        <taxon>Basidiomycota</taxon>
        <taxon>Agaricomycotina</taxon>
        <taxon>Dacrymycetes</taxon>
        <taxon>Dacrymycetales</taxon>
        <taxon>Dacrymycetaceae</taxon>
        <taxon>Calocera</taxon>
    </lineage>
</organism>
<keyword evidence="2" id="KW-1133">Transmembrane helix</keyword>
<dbReference type="STRING" id="1353952.A0A165EYV2"/>
<sequence>MPPLARYLRLPTSSSSSSAPNAPLPSGSSPLDVDVDDDPLAIELRPLSWKAELSSSLDESLYTRLLLLLSPLLPSHPPTFASLRRLLLLSLALTLLLLASSLLYLRAGSIARITAPPCPNPFRLPGRMHVDLQRAEGNWWEPDGNTAPDFPVHCSPEPPRLLEALRTLESSSVAGRADSQEGAAREEAAQAQARGEASEDEQAALQHLRGRTVLLFGDSIDRLHLAHLCAFLGLQPRVIEPSDALYPAELRDLEARLAAERGAQFQFGTERSRPWLCHAPRADLLLLWVFYPGSDDGQSTPGPPALAGHPAPPSEPADGPWGTRAFWPQNSEHFNPPLAAEERLKRLALPLLANLGRAHVDLLELGLGAWDLDLAKRLDNLSARWVAQQKGGAQEEQLAEALRLTEAAIGEPLAQDFLDWARTRTEMLVRTALHALPPSTPVYLRPLGSTPQYYHWPYLLSSARVGQMEALARQVVEQHRRERGTWVMGRRRARVRIDNVATWTRGVEHWEDHIHPGPLPGSWVWAEWLLYALSRSAQRSEQ</sequence>
<dbReference type="InParanoid" id="A0A165EYV2"/>
<reference evidence="3 4" key="1">
    <citation type="journal article" date="2016" name="Mol. Biol. Evol.">
        <title>Comparative Genomics of Early-Diverging Mushroom-Forming Fungi Provides Insights into the Origins of Lignocellulose Decay Capabilities.</title>
        <authorList>
            <person name="Nagy L.G."/>
            <person name="Riley R."/>
            <person name="Tritt A."/>
            <person name="Adam C."/>
            <person name="Daum C."/>
            <person name="Floudas D."/>
            <person name="Sun H."/>
            <person name="Yadav J.S."/>
            <person name="Pangilinan J."/>
            <person name="Larsson K.H."/>
            <person name="Matsuura K."/>
            <person name="Barry K."/>
            <person name="Labutti K."/>
            <person name="Kuo R."/>
            <person name="Ohm R.A."/>
            <person name="Bhattacharya S.S."/>
            <person name="Shirouzu T."/>
            <person name="Yoshinaga Y."/>
            <person name="Martin F.M."/>
            <person name="Grigoriev I.V."/>
            <person name="Hibbett D.S."/>
        </authorList>
    </citation>
    <scope>NUCLEOTIDE SEQUENCE [LARGE SCALE GENOMIC DNA]</scope>
    <source>
        <strain evidence="3 4">HHB12733</strain>
    </source>
</reference>
<feature type="region of interest" description="Disordered" evidence="1">
    <location>
        <begin position="173"/>
        <end position="200"/>
    </location>
</feature>
<feature type="region of interest" description="Disordered" evidence="1">
    <location>
        <begin position="298"/>
        <end position="322"/>
    </location>
</feature>
<accession>A0A165EYV2</accession>
<dbReference type="EMBL" id="KV423988">
    <property type="protein sequence ID" value="KZT55822.1"/>
    <property type="molecule type" value="Genomic_DNA"/>
</dbReference>
<gene>
    <name evidence="3" type="ORF">CALCODRAFT_484467</name>
</gene>
<name>A0A165EYV2_9BASI</name>
<dbReference type="OrthoDB" id="2588793at2759"/>